<dbReference type="AlphaFoldDB" id="A0A7T2GLJ8"/>
<name>A0A7T2GLJ8_9SPHN</name>
<keyword evidence="1" id="KW-0812">Transmembrane</keyword>
<evidence type="ECO:0000256" key="1">
    <source>
        <dbReference type="SAM" id="Phobius"/>
    </source>
</evidence>
<dbReference type="KEGG" id="sflv:IC614_05905"/>
<feature type="transmembrane region" description="Helical" evidence="1">
    <location>
        <begin position="82"/>
        <end position="101"/>
    </location>
</feature>
<accession>A0A7T2GLJ8</accession>
<evidence type="ECO:0000313" key="3">
    <source>
        <dbReference type="Proteomes" id="UP000594873"/>
    </source>
</evidence>
<evidence type="ECO:0000313" key="2">
    <source>
        <dbReference type="EMBL" id="QPQ56100.1"/>
    </source>
</evidence>
<keyword evidence="1" id="KW-0472">Membrane</keyword>
<protein>
    <submittedName>
        <fullName evidence="2">Uncharacterized protein</fullName>
    </submittedName>
</protein>
<gene>
    <name evidence="2" type="ORF">IC614_05905</name>
</gene>
<sequence>MRHRDGKGGGDEEAMDQLDLRSDLPCPRRAVTGRKLPGWLDRPPGPQSGGIGYGTARLLSWLFIFLGAAGIIGGVTDALPGYDLFFLTLLSAAALSLLVMMTKCRNCGKSQFIGLRGKTGEGAERDSSFRFFPEPECSRCHHLNVRD</sequence>
<feature type="transmembrane region" description="Helical" evidence="1">
    <location>
        <begin position="58"/>
        <end position="76"/>
    </location>
</feature>
<proteinExistence type="predicted"/>
<dbReference type="RefSeq" id="WP_200972960.1">
    <property type="nucleotide sequence ID" value="NZ_CP065592.1"/>
</dbReference>
<organism evidence="2 3">
    <name type="scientific">Allosphingosinicella flava</name>
    <dbReference type="NCBI Taxonomy" id="2771430"/>
    <lineage>
        <taxon>Bacteria</taxon>
        <taxon>Pseudomonadati</taxon>
        <taxon>Pseudomonadota</taxon>
        <taxon>Alphaproteobacteria</taxon>
        <taxon>Sphingomonadales</taxon>
        <taxon>Sphingomonadaceae</taxon>
        <taxon>Allosphingosinicella</taxon>
    </lineage>
</organism>
<keyword evidence="1" id="KW-1133">Transmembrane helix</keyword>
<reference evidence="2 3" key="1">
    <citation type="submission" date="2020-11" db="EMBL/GenBank/DDBJ databases">
        <title>Genome seq and assembly of Sphingosinicella sp.</title>
        <authorList>
            <person name="Chhetri G."/>
        </authorList>
    </citation>
    <scope>NUCLEOTIDE SEQUENCE [LARGE SCALE GENOMIC DNA]</scope>
    <source>
        <strain evidence="2 3">UDD2</strain>
    </source>
</reference>
<dbReference type="EMBL" id="CP065592">
    <property type="protein sequence ID" value="QPQ56100.1"/>
    <property type="molecule type" value="Genomic_DNA"/>
</dbReference>
<dbReference type="Proteomes" id="UP000594873">
    <property type="component" value="Chromosome"/>
</dbReference>
<keyword evidence="3" id="KW-1185">Reference proteome</keyword>